<dbReference type="InterPro" id="IPR005693">
    <property type="entry name" value="Mce"/>
</dbReference>
<name>A0ABN2S902_9PSEU</name>
<dbReference type="NCBIfam" id="TIGR00996">
    <property type="entry name" value="Mtu_fam_mce"/>
    <property type="match status" value="1"/>
</dbReference>
<dbReference type="Proteomes" id="UP001501116">
    <property type="component" value="Unassembled WGS sequence"/>
</dbReference>
<reference evidence="3 4" key="1">
    <citation type="journal article" date="2019" name="Int. J. Syst. Evol. Microbiol.">
        <title>The Global Catalogue of Microorganisms (GCM) 10K type strain sequencing project: providing services to taxonomists for standard genome sequencing and annotation.</title>
        <authorList>
            <consortium name="The Broad Institute Genomics Platform"/>
            <consortium name="The Broad Institute Genome Sequencing Center for Infectious Disease"/>
            <person name="Wu L."/>
            <person name="Ma J."/>
        </authorList>
    </citation>
    <scope>NUCLEOTIDE SEQUENCE [LARGE SCALE GENOMIC DNA]</scope>
    <source>
        <strain evidence="3 4">JCM 14545</strain>
    </source>
</reference>
<feature type="domain" description="Mce/MlaD" evidence="1">
    <location>
        <begin position="42"/>
        <end position="116"/>
    </location>
</feature>
<gene>
    <name evidence="3" type="ORF">GCM10009754_69260</name>
</gene>
<keyword evidence="4" id="KW-1185">Reference proteome</keyword>
<evidence type="ECO:0000259" key="1">
    <source>
        <dbReference type="Pfam" id="PF02470"/>
    </source>
</evidence>
<comment type="caution">
    <text evidence="3">The sequence shown here is derived from an EMBL/GenBank/DDBJ whole genome shotgun (WGS) entry which is preliminary data.</text>
</comment>
<protein>
    <submittedName>
        <fullName evidence="3">MCE family protein</fullName>
    </submittedName>
</protein>
<evidence type="ECO:0000313" key="3">
    <source>
        <dbReference type="EMBL" id="GAA1982497.1"/>
    </source>
</evidence>
<evidence type="ECO:0000313" key="4">
    <source>
        <dbReference type="Proteomes" id="UP001501116"/>
    </source>
</evidence>
<dbReference type="EMBL" id="BAAANN010000037">
    <property type="protein sequence ID" value="GAA1982497.1"/>
    <property type="molecule type" value="Genomic_DNA"/>
</dbReference>
<evidence type="ECO:0000259" key="2">
    <source>
        <dbReference type="Pfam" id="PF11887"/>
    </source>
</evidence>
<proteinExistence type="predicted"/>
<dbReference type="RefSeq" id="WP_344428817.1">
    <property type="nucleotide sequence ID" value="NZ_BAAANN010000037.1"/>
</dbReference>
<sequence length="423" mass="44824">MSERIPKRVPTQIAGVVFLLLLAMLLGLSVALYDKTFVSVATVKLETDRVGNQLEQGSEVKVRGVPFGEVRAIRPTSSGAEIELAMDPARIGQLPDNVSARLLPKTAFGQRYVNLVLPDAPHGTLASGKVISQDRSSNAIELEKVLGDLLPLLRAVQPQKLNSSLGAISQALDGKGKPLGESIVRFNDLLNQFNPLMPQFKADISKLADVSDTYNSAAPDILRALTDLTTTGRTLVDQKADLQALFASTTTASNDLNAFLRKNSRDLIGLSESSRPTLELLARYSPEFPCLFDSVNRLKPLVEKALGVGTGEPGLHVTLSVMPARGKYVPGRDDPRYTANAGPQCYAPGAGPGQGRPVAAKASAMSARTAVGADDLGVANSPAERRTVAELMGAAQGTSPAEIPDWSSVLVGPMLRGAEVSLK</sequence>
<dbReference type="InterPro" id="IPR024516">
    <property type="entry name" value="Mce_C"/>
</dbReference>
<dbReference type="Pfam" id="PF02470">
    <property type="entry name" value="MlaD"/>
    <property type="match status" value="1"/>
</dbReference>
<dbReference type="Pfam" id="PF11887">
    <property type="entry name" value="Mce4_CUP1"/>
    <property type="match status" value="1"/>
</dbReference>
<feature type="domain" description="Mammalian cell entry C-terminal" evidence="2">
    <location>
        <begin position="124"/>
        <end position="343"/>
    </location>
</feature>
<dbReference type="InterPro" id="IPR003399">
    <property type="entry name" value="Mce/MlaD"/>
</dbReference>
<dbReference type="InterPro" id="IPR052336">
    <property type="entry name" value="MlaD_Phospholipid_Transporter"/>
</dbReference>
<dbReference type="PANTHER" id="PTHR33371:SF19">
    <property type="entry name" value="MCE-FAMILY PROTEIN MCE4A"/>
    <property type="match status" value="1"/>
</dbReference>
<dbReference type="PANTHER" id="PTHR33371">
    <property type="entry name" value="INTERMEMBRANE PHOSPHOLIPID TRANSPORT SYSTEM BINDING PROTEIN MLAD-RELATED"/>
    <property type="match status" value="1"/>
</dbReference>
<accession>A0ABN2S902</accession>
<organism evidence="3 4">
    <name type="scientific">Amycolatopsis minnesotensis</name>
    <dbReference type="NCBI Taxonomy" id="337894"/>
    <lineage>
        <taxon>Bacteria</taxon>
        <taxon>Bacillati</taxon>
        <taxon>Actinomycetota</taxon>
        <taxon>Actinomycetes</taxon>
        <taxon>Pseudonocardiales</taxon>
        <taxon>Pseudonocardiaceae</taxon>
        <taxon>Amycolatopsis</taxon>
    </lineage>
</organism>